<protein>
    <submittedName>
        <fullName evidence="2">Uncharacterized protein</fullName>
    </submittedName>
</protein>
<organism evidence="2">
    <name type="scientific">Tanacetum cinerariifolium</name>
    <name type="common">Dalmatian daisy</name>
    <name type="synonym">Chrysanthemum cinerariifolium</name>
    <dbReference type="NCBI Taxonomy" id="118510"/>
    <lineage>
        <taxon>Eukaryota</taxon>
        <taxon>Viridiplantae</taxon>
        <taxon>Streptophyta</taxon>
        <taxon>Embryophyta</taxon>
        <taxon>Tracheophyta</taxon>
        <taxon>Spermatophyta</taxon>
        <taxon>Magnoliopsida</taxon>
        <taxon>eudicotyledons</taxon>
        <taxon>Gunneridae</taxon>
        <taxon>Pentapetalae</taxon>
        <taxon>asterids</taxon>
        <taxon>campanulids</taxon>
        <taxon>Asterales</taxon>
        <taxon>Asteraceae</taxon>
        <taxon>Asteroideae</taxon>
        <taxon>Anthemideae</taxon>
        <taxon>Anthemidinae</taxon>
        <taxon>Tanacetum</taxon>
    </lineage>
</organism>
<proteinExistence type="predicted"/>
<comment type="caution">
    <text evidence="2">The sequence shown here is derived from an EMBL/GenBank/DDBJ whole genome shotgun (WGS) entry which is preliminary data.</text>
</comment>
<gene>
    <name evidence="2" type="ORF">Tci_001009</name>
</gene>
<name>A0A699GHW1_TANCI</name>
<dbReference type="AlphaFoldDB" id="A0A699GHW1"/>
<feature type="region of interest" description="Disordered" evidence="1">
    <location>
        <begin position="33"/>
        <end position="57"/>
    </location>
</feature>
<feature type="compositionally biased region" description="Acidic residues" evidence="1">
    <location>
        <begin position="40"/>
        <end position="57"/>
    </location>
</feature>
<dbReference type="EMBL" id="BKCJ010000038">
    <property type="protein sequence ID" value="GEU29031.1"/>
    <property type="molecule type" value="Genomic_DNA"/>
</dbReference>
<sequence>MGILYFLCLPKWKGSKVTKHTRSAIAHAASGSTRKNLFDESSDDEVREVDEQNDDQDDDRVEIMLITPIRSAAKLPFEGKQGVENSAPSAVEVSSQKDTVDGCFDTPFRNAGHPLSFVGAEPFVISRKEWELPHDLTFEILNKEVFKDLEACKAAVDLFPTPTEVLWVETLFDEQLTEKLSVLHCVISGFQSMAWKFLGSDEFRMVQVELLTLAVNIGFEKGLHINQSKEQLAEAMKKDFQVCPWCPRLELDRLACLMPAPTPRDVVSPPSLKELTITPASPDRELVSKDIPSSSKAADSEQHLKE</sequence>
<reference evidence="2" key="1">
    <citation type="journal article" date="2019" name="Sci. Rep.">
        <title>Draft genome of Tanacetum cinerariifolium, the natural source of mosquito coil.</title>
        <authorList>
            <person name="Yamashiro T."/>
            <person name="Shiraishi A."/>
            <person name="Satake H."/>
            <person name="Nakayama K."/>
        </authorList>
    </citation>
    <scope>NUCLEOTIDE SEQUENCE</scope>
</reference>
<evidence type="ECO:0000313" key="2">
    <source>
        <dbReference type="EMBL" id="GEU29031.1"/>
    </source>
</evidence>
<evidence type="ECO:0000256" key="1">
    <source>
        <dbReference type="SAM" id="MobiDB-lite"/>
    </source>
</evidence>
<feature type="region of interest" description="Disordered" evidence="1">
    <location>
        <begin position="267"/>
        <end position="306"/>
    </location>
</feature>
<accession>A0A699GHW1</accession>